<gene>
    <name evidence="1" type="ORF">SE18_21075</name>
</gene>
<reference evidence="1 2" key="1">
    <citation type="submission" date="2015-07" db="EMBL/GenBank/DDBJ databases">
        <title>Whole genome sequence of Herpetosiphon geysericola DSM 7119.</title>
        <authorList>
            <person name="Hemp J."/>
            <person name="Ward L.M."/>
            <person name="Pace L.A."/>
            <person name="Fischer W.W."/>
        </authorList>
    </citation>
    <scope>NUCLEOTIDE SEQUENCE [LARGE SCALE GENOMIC DNA]</scope>
    <source>
        <strain evidence="1 2">DSM 7119</strain>
    </source>
</reference>
<dbReference type="Proteomes" id="UP000050277">
    <property type="component" value="Unassembled WGS sequence"/>
</dbReference>
<keyword evidence="2" id="KW-1185">Reference proteome</keyword>
<accession>A0A0P6YG37</accession>
<dbReference type="STRING" id="70996.SE18_21075"/>
<sequence>MIDPRRARRVETAKSTKSAKDVLATNCTNSTKADFLATDYDDYPAMPRHFILHPFALCAAALKSDPRRMGTAKNTKIAKAVFATNSTNCPNNVPIAQSQ</sequence>
<evidence type="ECO:0000313" key="1">
    <source>
        <dbReference type="EMBL" id="KPL81191.1"/>
    </source>
</evidence>
<name>A0A0P6YG37_9CHLR</name>
<protein>
    <submittedName>
        <fullName evidence="1">Uncharacterized protein</fullName>
    </submittedName>
</protein>
<evidence type="ECO:0000313" key="2">
    <source>
        <dbReference type="Proteomes" id="UP000050277"/>
    </source>
</evidence>
<dbReference type="EMBL" id="LGKP01000035">
    <property type="protein sequence ID" value="KPL81191.1"/>
    <property type="molecule type" value="Genomic_DNA"/>
</dbReference>
<organism evidence="1 2">
    <name type="scientific">Herpetosiphon geysericola</name>
    <dbReference type="NCBI Taxonomy" id="70996"/>
    <lineage>
        <taxon>Bacteria</taxon>
        <taxon>Bacillati</taxon>
        <taxon>Chloroflexota</taxon>
        <taxon>Chloroflexia</taxon>
        <taxon>Herpetosiphonales</taxon>
        <taxon>Herpetosiphonaceae</taxon>
        <taxon>Herpetosiphon</taxon>
    </lineage>
</organism>
<dbReference type="AlphaFoldDB" id="A0A0P6YG37"/>
<proteinExistence type="predicted"/>
<comment type="caution">
    <text evidence="1">The sequence shown here is derived from an EMBL/GenBank/DDBJ whole genome shotgun (WGS) entry which is preliminary data.</text>
</comment>